<evidence type="ECO:0000256" key="3">
    <source>
        <dbReference type="ARBA" id="ARBA00012663"/>
    </source>
</evidence>
<comment type="similarity">
    <text evidence="2">Belongs to the glycosyl hydrolase 20 family.</text>
</comment>
<dbReference type="PRINTS" id="PR00738">
    <property type="entry name" value="GLHYDRLASE20"/>
</dbReference>
<dbReference type="GO" id="GO:0016020">
    <property type="term" value="C:membrane"/>
    <property type="evidence" value="ECO:0007669"/>
    <property type="project" value="TreeGrafter"/>
</dbReference>
<feature type="domain" description="F5/8 type C" evidence="8">
    <location>
        <begin position="651"/>
        <end position="747"/>
    </location>
</feature>
<dbReference type="Gene3D" id="3.20.20.80">
    <property type="entry name" value="Glycosidases"/>
    <property type="match status" value="1"/>
</dbReference>
<gene>
    <name evidence="11" type="ORF">OM075_02375</name>
</gene>
<dbReference type="PANTHER" id="PTHR22600:SF57">
    <property type="entry name" value="BETA-N-ACETYLHEXOSAMINIDASE"/>
    <property type="match status" value="1"/>
</dbReference>
<feature type="active site" description="Proton donor" evidence="6">
    <location>
        <position position="345"/>
    </location>
</feature>
<dbReference type="SUPFAM" id="SSF55545">
    <property type="entry name" value="beta-N-acetylhexosaminidase-like domain"/>
    <property type="match status" value="1"/>
</dbReference>
<dbReference type="SUPFAM" id="SSF51445">
    <property type="entry name" value="(Trans)glycosidases"/>
    <property type="match status" value="1"/>
</dbReference>
<keyword evidence="5" id="KW-0326">Glycosidase</keyword>
<dbReference type="Pfam" id="PF13290">
    <property type="entry name" value="CHB_HEX_C_1"/>
    <property type="match status" value="1"/>
</dbReference>
<dbReference type="AlphaFoldDB" id="A0AAE3M109"/>
<dbReference type="Pfam" id="PF00728">
    <property type="entry name" value="Glyco_hydro_20"/>
    <property type="match status" value="1"/>
</dbReference>
<evidence type="ECO:0000256" key="2">
    <source>
        <dbReference type="ARBA" id="ARBA00006285"/>
    </source>
</evidence>
<evidence type="ECO:0000259" key="7">
    <source>
        <dbReference type="Pfam" id="PF00728"/>
    </source>
</evidence>
<dbReference type="SUPFAM" id="SSF49785">
    <property type="entry name" value="Galactose-binding domain-like"/>
    <property type="match status" value="1"/>
</dbReference>
<dbReference type="EC" id="3.2.1.52" evidence="3"/>
<dbReference type="InterPro" id="IPR059177">
    <property type="entry name" value="GH29D-like_dom"/>
</dbReference>
<dbReference type="CDD" id="cd06563">
    <property type="entry name" value="GH20_chitobiase-like"/>
    <property type="match status" value="1"/>
</dbReference>
<keyword evidence="12" id="KW-1185">Reference proteome</keyword>
<reference evidence="11" key="1">
    <citation type="submission" date="2022-10" db="EMBL/GenBank/DDBJ databases">
        <authorList>
            <person name="Yu W.X."/>
        </authorList>
    </citation>
    <scope>NUCLEOTIDE SEQUENCE</scope>
    <source>
        <strain evidence="11">AAT</strain>
    </source>
</reference>
<evidence type="ECO:0000313" key="12">
    <source>
        <dbReference type="Proteomes" id="UP001209229"/>
    </source>
</evidence>
<dbReference type="GO" id="GO:0004563">
    <property type="term" value="F:beta-N-acetylhexosaminidase activity"/>
    <property type="evidence" value="ECO:0007669"/>
    <property type="project" value="UniProtKB-EC"/>
</dbReference>
<sequence length="759" mass="86234">MRIIFYITILTSVLFVSCKQAEEVKEVSVIPQPTSLNYSNGEFEFSKETQLITDHTEDFENEIAFFQTVAKASVGSSLSATEGQSKIYLIKSDEITVPESYSIQINSNEIKLIAGDQKGIFYAIETLRQIISTSAITKSTEETILLPQLRIQDQPKYSWRGMHLDVSRHFFSIDFLKKYVDVLAYYKINKLHLHLTDDQGWRLEIKKYPLLTEQGAWRTFNAQDSVCMKMAKEDPLYAIDTTHIIQKNGKTLYGGFYTQDQMKAFVKYASKRHVEIIPEIDMPGHMMAAINIYPNLSATGKSSWGKLFSTPLSPVKEEVYTFIENILDEVIQVFSSDYVHIGADEVEKSSWMESAQCQAFMKKNGFTTDKQLQGYFVNRVADYLKSKNKKVIVWDDALEDDIDSTLNVMYWRNWIGGVPEKVAANGNQMIMVPGDPLYFSRMSTPLYNIYNMNLLGDKYPADKMNLIKGIQACVWSERVGSYKVVEALVFPKLLALSERAWSSDQVLDWEDFKVKVKNHIPILDNMNVNYHYKPTKELTPIMEVDTLNNRIGLSFISELSNPTIYYTTDGTVPTNESKLYKGKFYIEGNAKICAAVFTNNQPEQPYLEKELDYHLAIGKAVSYNTPWNKAYPAADTGSLTDGYRGGKSYGDGKWQGFTTDLDVVIDLGEVKPINSVTANFMQITGPGVYMPESFEVSISTDGKTYMSIGKDINDVSKDEKELTFKKFTCKADAVEARFLRVVAKNKQQAFIFTDEIVVN</sequence>
<dbReference type="Proteomes" id="UP001209229">
    <property type="component" value="Unassembled WGS sequence"/>
</dbReference>
<dbReference type="InterPro" id="IPR025705">
    <property type="entry name" value="Beta_hexosaminidase_sua/sub"/>
</dbReference>
<evidence type="ECO:0000259" key="8">
    <source>
        <dbReference type="Pfam" id="PF00754"/>
    </source>
</evidence>
<dbReference type="PROSITE" id="PS51257">
    <property type="entry name" value="PROKAR_LIPOPROTEIN"/>
    <property type="match status" value="1"/>
</dbReference>
<dbReference type="RefSeq" id="WP_301188863.1">
    <property type="nucleotide sequence ID" value="NZ_JAPDPJ010000002.1"/>
</dbReference>
<dbReference type="EMBL" id="JAPDPJ010000002">
    <property type="protein sequence ID" value="MCW3785291.1"/>
    <property type="molecule type" value="Genomic_DNA"/>
</dbReference>
<comment type="catalytic activity">
    <reaction evidence="1">
        <text>Hydrolysis of terminal non-reducing N-acetyl-D-hexosamine residues in N-acetyl-beta-D-hexosaminides.</text>
        <dbReference type="EC" id="3.2.1.52"/>
    </reaction>
</comment>
<dbReference type="Pfam" id="PF00754">
    <property type="entry name" value="F5_F8_type_C"/>
    <property type="match status" value="1"/>
</dbReference>
<dbReference type="InterPro" id="IPR000421">
    <property type="entry name" value="FA58C"/>
</dbReference>
<feature type="domain" description="Beta-hexosaminidase bacterial type N-terminal" evidence="9">
    <location>
        <begin position="27"/>
        <end position="154"/>
    </location>
</feature>
<accession>A0AAE3M109</accession>
<evidence type="ECO:0000256" key="5">
    <source>
        <dbReference type="ARBA" id="ARBA00023295"/>
    </source>
</evidence>
<evidence type="ECO:0000259" key="9">
    <source>
        <dbReference type="Pfam" id="PF02838"/>
    </source>
</evidence>
<dbReference type="InterPro" id="IPR015882">
    <property type="entry name" value="HEX_bac_N"/>
</dbReference>
<feature type="domain" description="Glycoside hydrolase family 20 catalytic" evidence="7">
    <location>
        <begin position="157"/>
        <end position="503"/>
    </location>
</feature>
<dbReference type="PANTHER" id="PTHR22600">
    <property type="entry name" value="BETA-HEXOSAMINIDASE"/>
    <property type="match status" value="1"/>
</dbReference>
<evidence type="ECO:0000313" key="11">
    <source>
        <dbReference type="EMBL" id="MCW3785291.1"/>
    </source>
</evidence>
<dbReference type="Gene3D" id="2.60.120.260">
    <property type="entry name" value="Galactose-binding domain-like"/>
    <property type="match status" value="1"/>
</dbReference>
<keyword evidence="4 11" id="KW-0378">Hydrolase</keyword>
<dbReference type="InterPro" id="IPR008979">
    <property type="entry name" value="Galactose-bd-like_sf"/>
</dbReference>
<evidence type="ECO:0000256" key="6">
    <source>
        <dbReference type="PIRSR" id="PIRSR625705-1"/>
    </source>
</evidence>
<protein>
    <recommendedName>
        <fullName evidence="3">beta-N-acetylhexosaminidase</fullName>
        <ecNumber evidence="3">3.2.1.52</ecNumber>
    </recommendedName>
</protein>
<evidence type="ECO:0000256" key="1">
    <source>
        <dbReference type="ARBA" id="ARBA00001231"/>
    </source>
</evidence>
<dbReference type="InterPro" id="IPR029018">
    <property type="entry name" value="Hex-like_dom2"/>
</dbReference>
<dbReference type="Pfam" id="PF02838">
    <property type="entry name" value="Glyco_hydro_20b"/>
    <property type="match status" value="1"/>
</dbReference>
<comment type="caution">
    <text evidence="11">The sequence shown here is derived from an EMBL/GenBank/DDBJ whole genome shotgun (WGS) entry which is preliminary data.</text>
</comment>
<name>A0AAE3M109_9BACT</name>
<dbReference type="InterPro" id="IPR015883">
    <property type="entry name" value="Glyco_hydro_20_cat"/>
</dbReference>
<dbReference type="Gene3D" id="3.30.379.10">
    <property type="entry name" value="Chitobiase/beta-hexosaminidase domain 2-like"/>
    <property type="match status" value="1"/>
</dbReference>
<feature type="domain" description="GH29D-like beta-sandwich" evidence="10">
    <location>
        <begin position="556"/>
        <end position="601"/>
    </location>
</feature>
<dbReference type="GO" id="GO:0005975">
    <property type="term" value="P:carbohydrate metabolic process"/>
    <property type="evidence" value="ECO:0007669"/>
    <property type="project" value="InterPro"/>
</dbReference>
<evidence type="ECO:0000259" key="10">
    <source>
        <dbReference type="Pfam" id="PF13290"/>
    </source>
</evidence>
<organism evidence="11 12">
    <name type="scientific">Plebeiibacterium sediminum</name>
    <dbReference type="NCBI Taxonomy" id="2992112"/>
    <lineage>
        <taxon>Bacteria</taxon>
        <taxon>Pseudomonadati</taxon>
        <taxon>Bacteroidota</taxon>
        <taxon>Bacteroidia</taxon>
        <taxon>Marinilabiliales</taxon>
        <taxon>Marinilabiliaceae</taxon>
        <taxon>Plebeiibacterium</taxon>
    </lineage>
</organism>
<dbReference type="InterPro" id="IPR017853">
    <property type="entry name" value="GH"/>
</dbReference>
<dbReference type="GO" id="GO:0030203">
    <property type="term" value="P:glycosaminoglycan metabolic process"/>
    <property type="evidence" value="ECO:0007669"/>
    <property type="project" value="TreeGrafter"/>
</dbReference>
<evidence type="ECO:0000256" key="4">
    <source>
        <dbReference type="ARBA" id="ARBA00022801"/>
    </source>
</evidence>
<proteinExistence type="inferred from homology"/>